<evidence type="ECO:0000313" key="1">
    <source>
        <dbReference type="EMBL" id="NYI91492.1"/>
    </source>
</evidence>
<sequence>MDTLLGEVAVTADPETVPAVVTRVRRTQLRFGAMPPGDGRHRIGAPAPSAVQDVVNLGWKPAARIRGRAPGRLSVAGWADRVDQVVEVRAELDVPAVLLRPDGHVAWVGKDPRDPAVRLPVWFGDA</sequence>
<comment type="caution">
    <text evidence="1">The sequence shown here is derived from an EMBL/GenBank/DDBJ whole genome shotgun (WGS) entry which is preliminary data.</text>
</comment>
<name>A0A853B9Q1_9PSEU</name>
<dbReference type="AlphaFoldDB" id="A0A853B9Q1"/>
<dbReference type="Proteomes" id="UP000549616">
    <property type="component" value="Unassembled WGS sequence"/>
</dbReference>
<proteinExistence type="predicted"/>
<reference evidence="1 2" key="1">
    <citation type="submission" date="2020-07" db="EMBL/GenBank/DDBJ databases">
        <title>Sequencing the genomes of 1000 actinobacteria strains.</title>
        <authorList>
            <person name="Klenk H.-P."/>
        </authorList>
    </citation>
    <scope>NUCLEOTIDE SEQUENCE [LARGE SCALE GENOMIC DNA]</scope>
    <source>
        <strain evidence="1 2">DSM 104006</strain>
    </source>
</reference>
<dbReference type="Gene3D" id="3.30.70.2450">
    <property type="match status" value="1"/>
</dbReference>
<protein>
    <recommendedName>
        <fullName evidence="3">Monooxygenase</fullName>
    </recommendedName>
</protein>
<dbReference type="Gene3D" id="3.40.30.120">
    <property type="match status" value="1"/>
</dbReference>
<dbReference type="RefSeq" id="WP_179775374.1">
    <property type="nucleotide sequence ID" value="NZ_JACCFK010000001.1"/>
</dbReference>
<gene>
    <name evidence="1" type="ORF">HNR02_004815</name>
</gene>
<accession>A0A853B9Q1</accession>
<organism evidence="1 2">
    <name type="scientific">Amycolatopsis endophytica</name>
    <dbReference type="NCBI Taxonomy" id="860233"/>
    <lineage>
        <taxon>Bacteria</taxon>
        <taxon>Bacillati</taxon>
        <taxon>Actinomycetota</taxon>
        <taxon>Actinomycetes</taxon>
        <taxon>Pseudonocardiales</taxon>
        <taxon>Pseudonocardiaceae</taxon>
        <taxon>Amycolatopsis</taxon>
    </lineage>
</organism>
<keyword evidence="2" id="KW-1185">Reference proteome</keyword>
<evidence type="ECO:0008006" key="3">
    <source>
        <dbReference type="Google" id="ProtNLM"/>
    </source>
</evidence>
<evidence type="ECO:0000313" key="2">
    <source>
        <dbReference type="Proteomes" id="UP000549616"/>
    </source>
</evidence>
<dbReference type="Pfam" id="PF21274">
    <property type="entry name" value="Rng_hyd_C"/>
    <property type="match status" value="1"/>
</dbReference>
<dbReference type="EMBL" id="JACCFK010000001">
    <property type="protein sequence ID" value="NYI91492.1"/>
    <property type="molecule type" value="Genomic_DNA"/>
</dbReference>